<dbReference type="EMBL" id="CM004400">
    <property type="protein sequence ID" value="OAY31201.1"/>
    <property type="molecule type" value="Genomic_DNA"/>
</dbReference>
<dbReference type="Pfam" id="PF00010">
    <property type="entry name" value="HLH"/>
    <property type="match status" value="1"/>
</dbReference>
<evidence type="ECO:0000256" key="1">
    <source>
        <dbReference type="ARBA" id="ARBA00004123"/>
    </source>
</evidence>
<dbReference type="OMA" id="ESSMNPY"/>
<accession>A0A2C9UL54</accession>
<dbReference type="CDD" id="cd18919">
    <property type="entry name" value="bHLH_AtBPE_like"/>
    <property type="match status" value="1"/>
</dbReference>
<dbReference type="PROSITE" id="PS50888">
    <property type="entry name" value="BHLH"/>
    <property type="match status" value="1"/>
</dbReference>
<dbReference type="SMART" id="SM00353">
    <property type="entry name" value="HLH"/>
    <property type="match status" value="1"/>
</dbReference>
<feature type="domain" description="BHLH" evidence="6">
    <location>
        <begin position="364"/>
        <end position="414"/>
    </location>
</feature>
<dbReference type="Gramene" id="Manes.14G092200.3.v8.1">
    <property type="protein sequence ID" value="Manes.14G092200.3.v8.1.CDS"/>
    <property type="gene ID" value="Manes.14G092200.v8.1"/>
</dbReference>
<evidence type="ECO:0000256" key="5">
    <source>
        <dbReference type="SAM" id="MobiDB-lite"/>
    </source>
</evidence>
<protein>
    <recommendedName>
        <fullName evidence="6">BHLH domain-containing protein</fullName>
    </recommendedName>
</protein>
<dbReference type="GO" id="GO:0003700">
    <property type="term" value="F:DNA-binding transcription factor activity"/>
    <property type="evidence" value="ECO:0000318"/>
    <property type="project" value="GO_Central"/>
</dbReference>
<feature type="region of interest" description="Disordered" evidence="5">
    <location>
        <begin position="531"/>
        <end position="551"/>
    </location>
</feature>
<dbReference type="STRING" id="3983.A0A2C9UL54"/>
<evidence type="ECO:0000256" key="4">
    <source>
        <dbReference type="ARBA" id="ARBA00023242"/>
    </source>
</evidence>
<keyword evidence="8" id="KW-1185">Reference proteome</keyword>
<keyword evidence="2" id="KW-0805">Transcription regulation</keyword>
<feature type="region of interest" description="Disordered" evidence="5">
    <location>
        <begin position="1"/>
        <end position="22"/>
    </location>
</feature>
<organism evidence="7 8">
    <name type="scientific">Manihot esculenta</name>
    <name type="common">Cassava</name>
    <name type="synonym">Jatropha manihot</name>
    <dbReference type="NCBI Taxonomy" id="3983"/>
    <lineage>
        <taxon>Eukaryota</taxon>
        <taxon>Viridiplantae</taxon>
        <taxon>Streptophyta</taxon>
        <taxon>Embryophyta</taxon>
        <taxon>Tracheophyta</taxon>
        <taxon>Spermatophyta</taxon>
        <taxon>Magnoliopsida</taxon>
        <taxon>eudicotyledons</taxon>
        <taxon>Gunneridae</taxon>
        <taxon>Pentapetalae</taxon>
        <taxon>rosids</taxon>
        <taxon>fabids</taxon>
        <taxon>Malpighiales</taxon>
        <taxon>Euphorbiaceae</taxon>
        <taxon>Crotonoideae</taxon>
        <taxon>Manihoteae</taxon>
        <taxon>Manihot</taxon>
    </lineage>
</organism>
<dbReference type="PANTHER" id="PTHR12565">
    <property type="entry name" value="STEROL REGULATORY ELEMENT-BINDING PROTEIN"/>
    <property type="match status" value="1"/>
</dbReference>
<dbReference type="OrthoDB" id="1923196at2759"/>
<dbReference type="Proteomes" id="UP000091857">
    <property type="component" value="Chromosome 14"/>
</dbReference>
<dbReference type="AlphaFoldDB" id="A0A2C9UL54"/>
<comment type="subcellular location">
    <subcellularLocation>
        <location evidence="1">Nucleus</location>
    </subcellularLocation>
</comment>
<gene>
    <name evidence="7" type="ORF">MANES_14G092200v8</name>
</gene>
<dbReference type="InterPro" id="IPR036638">
    <property type="entry name" value="HLH_DNA-bd_sf"/>
</dbReference>
<feature type="compositionally biased region" description="Basic and acidic residues" evidence="5">
    <location>
        <begin position="1"/>
        <end position="18"/>
    </location>
</feature>
<feature type="compositionally biased region" description="Polar residues" evidence="5">
    <location>
        <begin position="329"/>
        <end position="348"/>
    </location>
</feature>
<dbReference type="InterPro" id="IPR011598">
    <property type="entry name" value="bHLH_dom"/>
</dbReference>
<sequence length="551" mass="59181">MEMGDKDKFELEKSDNHVNYHSPDSMPSDWRFSSANIANSSLGLVPTDNQMPVCREDLVGVSSCSSASMVDSFGPGLWDHTTNPQNLGFSEVSVQNNASTSNPIGIRKSGPASLRTGLVKTLDIGWNPPSSMLKGGIFLPTAPGVLPQSLSQFPADSAFIERAARFSCFNGGNFSDIVNPFGIPESMHLYSRGGGMMQGPQDVFAGSELKSVSGGQGQKNVGDAPLSVEHVAIEGSPLNTQKKSGSLVRSHDEAKQGLGGSGNESEAAEFSGGGRQDEPSMLEGNGGELTAKSLASKKRKRNGQDTEIDQAKGTQQSSPEVQQKGEENPISTPNKTTGKQSKQGSQASDPPKQEYIHVRARRGQATNSHSLAERVRREKISERMKFLQDLVPGCSKVTGKAVMLDEIINYVQSLQRQVEFLSMKLATVNPRLDVSIEGLLAKDILHSRAVPPSTLAFSPEVPMVYPPFNASQPGLIQPSFPGMESHSDVLRRAINSQLIPMTGGFKEPTQLPSAWDDELHNVVQMSYVTSAPQDGQDINGSLPPGHMKAEL</sequence>
<keyword evidence="3" id="KW-0804">Transcription</keyword>
<dbReference type="InterPro" id="IPR024097">
    <property type="entry name" value="bHLH_ZIP_TF"/>
</dbReference>
<dbReference type="SUPFAM" id="SSF47459">
    <property type="entry name" value="HLH, helix-loop-helix DNA-binding domain"/>
    <property type="match status" value="1"/>
</dbReference>
<dbReference type="GO" id="GO:0005634">
    <property type="term" value="C:nucleus"/>
    <property type="evidence" value="ECO:0000318"/>
    <property type="project" value="GO_Central"/>
</dbReference>
<evidence type="ECO:0000256" key="2">
    <source>
        <dbReference type="ARBA" id="ARBA00023015"/>
    </source>
</evidence>
<keyword evidence="4" id="KW-0539">Nucleus</keyword>
<dbReference type="GO" id="GO:0046983">
    <property type="term" value="F:protein dimerization activity"/>
    <property type="evidence" value="ECO:0007669"/>
    <property type="project" value="InterPro"/>
</dbReference>
<evidence type="ECO:0000313" key="7">
    <source>
        <dbReference type="EMBL" id="OAY31201.1"/>
    </source>
</evidence>
<proteinExistence type="predicted"/>
<comment type="caution">
    <text evidence="7">The sequence shown here is derived from an EMBL/GenBank/DDBJ whole genome shotgun (WGS) entry which is preliminary data.</text>
</comment>
<feature type="region of interest" description="Disordered" evidence="5">
    <location>
        <begin position="235"/>
        <end position="352"/>
    </location>
</feature>
<feature type="compositionally biased region" description="Polar residues" evidence="5">
    <location>
        <begin position="312"/>
        <end position="321"/>
    </location>
</feature>
<evidence type="ECO:0000259" key="6">
    <source>
        <dbReference type="PROSITE" id="PS50888"/>
    </source>
</evidence>
<evidence type="ECO:0000256" key="3">
    <source>
        <dbReference type="ARBA" id="ARBA00023163"/>
    </source>
</evidence>
<dbReference type="Gramene" id="Manes.14G092200.2.v8.1">
    <property type="protein sequence ID" value="Manes.14G092200.2.v8.1.CDS"/>
    <property type="gene ID" value="Manes.14G092200.v8.1"/>
</dbReference>
<name>A0A2C9UL54_MANES</name>
<evidence type="ECO:0000313" key="8">
    <source>
        <dbReference type="Proteomes" id="UP000091857"/>
    </source>
</evidence>
<dbReference type="PANTHER" id="PTHR12565:SF459">
    <property type="entry name" value="BHLH DOMAIN-CONTAINING PROTEIN"/>
    <property type="match status" value="1"/>
</dbReference>
<dbReference type="Gene3D" id="4.10.280.10">
    <property type="entry name" value="Helix-loop-helix DNA-binding domain"/>
    <property type="match status" value="1"/>
</dbReference>
<reference evidence="8" key="1">
    <citation type="journal article" date="2016" name="Nat. Biotechnol.">
        <title>Sequencing wild and cultivated cassava and related species reveals extensive interspecific hybridization and genetic diversity.</title>
        <authorList>
            <person name="Bredeson J.V."/>
            <person name="Lyons J.B."/>
            <person name="Prochnik S.E."/>
            <person name="Wu G.A."/>
            <person name="Ha C.M."/>
            <person name="Edsinger-Gonzales E."/>
            <person name="Grimwood J."/>
            <person name="Schmutz J."/>
            <person name="Rabbi I.Y."/>
            <person name="Egesi C."/>
            <person name="Nauluvula P."/>
            <person name="Lebot V."/>
            <person name="Ndunguru J."/>
            <person name="Mkamilo G."/>
            <person name="Bart R.S."/>
            <person name="Setter T.L."/>
            <person name="Gleadow R.M."/>
            <person name="Kulakow P."/>
            <person name="Ferguson M.E."/>
            <person name="Rounsley S."/>
            <person name="Rokhsar D.S."/>
        </authorList>
    </citation>
    <scope>NUCLEOTIDE SEQUENCE [LARGE SCALE GENOMIC DNA]</scope>
    <source>
        <strain evidence="8">cv. AM560-2</strain>
    </source>
</reference>
<dbReference type="FunFam" id="4.10.280.10:FF:000002">
    <property type="entry name" value="Basic helix-loop-helix transcription factor"/>
    <property type="match status" value="1"/>
</dbReference>